<proteinExistence type="predicted"/>
<dbReference type="AlphaFoldDB" id="A0A5M9QGG8"/>
<dbReference type="SMART" id="SM00283">
    <property type="entry name" value="MA"/>
    <property type="match status" value="1"/>
</dbReference>
<gene>
    <name evidence="4" type="ORF">F4V45_09125</name>
</gene>
<dbReference type="Gene3D" id="1.10.287.950">
    <property type="entry name" value="Methyl-accepting chemotaxis protein"/>
    <property type="match status" value="1"/>
</dbReference>
<evidence type="ECO:0000313" key="5">
    <source>
        <dbReference type="Proteomes" id="UP000323707"/>
    </source>
</evidence>
<evidence type="ECO:0000259" key="3">
    <source>
        <dbReference type="PROSITE" id="PS50111"/>
    </source>
</evidence>
<dbReference type="Proteomes" id="UP000323707">
    <property type="component" value="Unassembled WGS sequence"/>
</dbReference>
<dbReference type="PROSITE" id="PS50111">
    <property type="entry name" value="CHEMOTAXIS_TRANSDUC_2"/>
    <property type="match status" value="1"/>
</dbReference>
<sequence length="305" mass="32970">MINENIDKSRAHLKKDDELVAESLSVINHTKQGRATKRITLSGSNPQLNALKDSVNDLLELLATAIGKDLNELNRVFDSYTRLDFTTEVANAQGRVEVVTNTLGEEIRKMLKTSLEFANSLHSQSDKLEEAVAALTKSSNSQASSLEQTATAVEEITSSMQNVSGRTNEVIQQTEDIRNVIGIIRDIADQTNLLALNAAIEAARAGEHGRGFAVVADEVRKLAERTSKSLGEIEANTNLLVQSINDMAESIKEQTAGITQINEAISSLESVTQENVSIANASSQISQDVSGIAKAILDDANKKKI</sequence>
<dbReference type="GO" id="GO:0007165">
    <property type="term" value="P:signal transduction"/>
    <property type="evidence" value="ECO:0007669"/>
    <property type="project" value="UniProtKB-KW"/>
</dbReference>
<evidence type="ECO:0000256" key="2">
    <source>
        <dbReference type="PROSITE-ProRule" id="PRU00284"/>
    </source>
</evidence>
<evidence type="ECO:0000313" key="4">
    <source>
        <dbReference type="EMBL" id="KAA8707301.1"/>
    </source>
</evidence>
<comment type="caution">
    <text evidence="4">The sequence shown here is derived from an EMBL/GenBank/DDBJ whole genome shotgun (WGS) entry which is preliminary data.</text>
</comment>
<dbReference type="SUPFAM" id="SSF58104">
    <property type="entry name" value="Methyl-accepting chemotaxis protein (MCP) signaling domain"/>
    <property type="match status" value="1"/>
</dbReference>
<dbReference type="Pfam" id="PF00015">
    <property type="entry name" value="MCPsignal"/>
    <property type="match status" value="1"/>
</dbReference>
<evidence type="ECO:0000256" key="1">
    <source>
        <dbReference type="ARBA" id="ARBA00023224"/>
    </source>
</evidence>
<organism evidence="4 5">
    <name type="scientific">Helicobacter canis</name>
    <dbReference type="NCBI Taxonomy" id="29419"/>
    <lineage>
        <taxon>Bacteria</taxon>
        <taxon>Pseudomonadati</taxon>
        <taxon>Campylobacterota</taxon>
        <taxon>Epsilonproteobacteria</taxon>
        <taxon>Campylobacterales</taxon>
        <taxon>Helicobacteraceae</taxon>
        <taxon>Helicobacter</taxon>
    </lineage>
</organism>
<feature type="domain" description="Methyl-accepting transducer" evidence="3">
    <location>
        <begin position="85"/>
        <end position="305"/>
    </location>
</feature>
<protein>
    <submittedName>
        <fullName evidence="4">Methyl-accepting chemotaxis protein</fullName>
    </submittedName>
</protein>
<dbReference type="InterPro" id="IPR004089">
    <property type="entry name" value="MCPsignal_dom"/>
</dbReference>
<dbReference type="PANTHER" id="PTHR32089">
    <property type="entry name" value="METHYL-ACCEPTING CHEMOTAXIS PROTEIN MCPB"/>
    <property type="match status" value="1"/>
</dbReference>
<reference evidence="4 5" key="1">
    <citation type="submission" date="2019-09" db="EMBL/GenBank/DDBJ databases">
        <title>Draft genome sequence of various Type strains from the CCUG.</title>
        <authorList>
            <person name="Pineiro-Iglesias B."/>
            <person name="Tunovic T."/>
            <person name="Unosson C."/>
            <person name="Inganas E."/>
            <person name="Ohlen M."/>
            <person name="Cardew S."/>
            <person name="Jensie-Markopoulos S."/>
            <person name="Salva-Serra F."/>
            <person name="Jaen-Luchoro D."/>
            <person name="Karlsson R."/>
            <person name="Svensson-Stadler L."/>
            <person name="Chun J."/>
            <person name="Moore E."/>
        </authorList>
    </citation>
    <scope>NUCLEOTIDE SEQUENCE [LARGE SCALE GENOMIC DNA]</scope>
    <source>
        <strain evidence="4 5">CCUG 32756T</strain>
    </source>
</reference>
<keyword evidence="1 2" id="KW-0807">Transducer</keyword>
<accession>A0A5M9QGG8</accession>
<dbReference type="EMBL" id="VXKE01000023">
    <property type="protein sequence ID" value="KAA8707301.1"/>
    <property type="molecule type" value="Genomic_DNA"/>
</dbReference>
<name>A0A5M9QGG8_9HELI</name>
<dbReference type="Gene3D" id="1.20.120.1530">
    <property type="match status" value="1"/>
</dbReference>
<dbReference type="PANTHER" id="PTHR32089:SF112">
    <property type="entry name" value="LYSOZYME-LIKE PROTEIN-RELATED"/>
    <property type="match status" value="1"/>
</dbReference>
<dbReference type="GO" id="GO:0016020">
    <property type="term" value="C:membrane"/>
    <property type="evidence" value="ECO:0007669"/>
    <property type="project" value="InterPro"/>
</dbReference>